<reference evidence="2" key="2">
    <citation type="submission" date="2015-01" db="EMBL/GenBank/DDBJ databases">
        <title>Evolutionary Origins and Diversification of the Mycorrhizal Mutualists.</title>
        <authorList>
            <consortium name="DOE Joint Genome Institute"/>
            <consortium name="Mycorrhizal Genomics Consortium"/>
            <person name="Kohler A."/>
            <person name="Kuo A."/>
            <person name="Nagy L.G."/>
            <person name="Floudas D."/>
            <person name="Copeland A."/>
            <person name="Barry K.W."/>
            <person name="Cichocki N."/>
            <person name="Veneault-Fourrey C."/>
            <person name="LaButti K."/>
            <person name="Lindquist E.A."/>
            <person name="Lipzen A."/>
            <person name="Lundell T."/>
            <person name="Morin E."/>
            <person name="Murat C."/>
            <person name="Riley R."/>
            <person name="Ohm R."/>
            <person name="Sun H."/>
            <person name="Tunlid A."/>
            <person name="Henrissat B."/>
            <person name="Grigoriev I.V."/>
            <person name="Hibbett D.S."/>
            <person name="Martin F."/>
        </authorList>
    </citation>
    <scope>NUCLEOTIDE SEQUENCE [LARGE SCALE GENOMIC DNA]</scope>
    <source>
        <strain evidence="2">Marx 270</strain>
    </source>
</reference>
<dbReference type="InParanoid" id="A0A0C3PM24"/>
<name>A0A0C3PM24_PISTI</name>
<dbReference type="EMBL" id="KN831954">
    <property type="protein sequence ID" value="KIO09349.1"/>
    <property type="molecule type" value="Genomic_DNA"/>
</dbReference>
<proteinExistence type="predicted"/>
<dbReference type="HOGENOM" id="CLU_2794939_0_0_1"/>
<sequence>MPETSDNLIVELIVFNCECRVLHTVGGERKFIRGFYFGRRRHISVEQINVEICREKDIKWRKKVGNDQ</sequence>
<organism evidence="1 2">
    <name type="scientific">Pisolithus tinctorius Marx 270</name>
    <dbReference type="NCBI Taxonomy" id="870435"/>
    <lineage>
        <taxon>Eukaryota</taxon>
        <taxon>Fungi</taxon>
        <taxon>Dikarya</taxon>
        <taxon>Basidiomycota</taxon>
        <taxon>Agaricomycotina</taxon>
        <taxon>Agaricomycetes</taxon>
        <taxon>Agaricomycetidae</taxon>
        <taxon>Boletales</taxon>
        <taxon>Sclerodermatineae</taxon>
        <taxon>Pisolithaceae</taxon>
        <taxon>Pisolithus</taxon>
    </lineage>
</organism>
<keyword evidence="2" id="KW-1185">Reference proteome</keyword>
<dbReference type="Proteomes" id="UP000054217">
    <property type="component" value="Unassembled WGS sequence"/>
</dbReference>
<dbReference type="AlphaFoldDB" id="A0A0C3PM24"/>
<evidence type="ECO:0000313" key="1">
    <source>
        <dbReference type="EMBL" id="KIO09349.1"/>
    </source>
</evidence>
<reference evidence="1 2" key="1">
    <citation type="submission" date="2014-04" db="EMBL/GenBank/DDBJ databases">
        <authorList>
            <consortium name="DOE Joint Genome Institute"/>
            <person name="Kuo A."/>
            <person name="Kohler A."/>
            <person name="Costa M.D."/>
            <person name="Nagy L.G."/>
            <person name="Floudas D."/>
            <person name="Copeland A."/>
            <person name="Barry K.W."/>
            <person name="Cichocki N."/>
            <person name="Veneault-Fourrey C."/>
            <person name="LaButti K."/>
            <person name="Lindquist E.A."/>
            <person name="Lipzen A."/>
            <person name="Lundell T."/>
            <person name="Morin E."/>
            <person name="Murat C."/>
            <person name="Sun H."/>
            <person name="Tunlid A."/>
            <person name="Henrissat B."/>
            <person name="Grigoriev I.V."/>
            <person name="Hibbett D.S."/>
            <person name="Martin F."/>
            <person name="Nordberg H.P."/>
            <person name="Cantor M.N."/>
            <person name="Hua S.X."/>
        </authorList>
    </citation>
    <scope>NUCLEOTIDE SEQUENCE [LARGE SCALE GENOMIC DNA]</scope>
    <source>
        <strain evidence="1 2">Marx 270</strain>
    </source>
</reference>
<gene>
    <name evidence="1" type="ORF">M404DRAFT_258337</name>
</gene>
<accession>A0A0C3PM24</accession>
<evidence type="ECO:0000313" key="2">
    <source>
        <dbReference type="Proteomes" id="UP000054217"/>
    </source>
</evidence>
<protein>
    <submittedName>
        <fullName evidence="1">Uncharacterized protein</fullName>
    </submittedName>
</protein>